<comment type="subcellular location">
    <subcellularLocation>
        <location evidence="1">Cell inner membrane</location>
        <topology evidence="1">Multi-pass membrane protein</topology>
    </subcellularLocation>
</comment>
<dbReference type="CDD" id="cd13138">
    <property type="entry name" value="MATE_yoeA_like"/>
    <property type="match status" value="1"/>
</dbReference>
<feature type="transmembrane region" description="Helical" evidence="7">
    <location>
        <begin position="423"/>
        <end position="443"/>
    </location>
</feature>
<dbReference type="GO" id="GO:0015297">
    <property type="term" value="F:antiporter activity"/>
    <property type="evidence" value="ECO:0007669"/>
    <property type="project" value="InterPro"/>
</dbReference>
<keyword evidence="4 7" id="KW-0812">Transmembrane</keyword>
<dbReference type="GO" id="GO:0042910">
    <property type="term" value="F:xenobiotic transmembrane transporter activity"/>
    <property type="evidence" value="ECO:0007669"/>
    <property type="project" value="InterPro"/>
</dbReference>
<keyword evidence="2" id="KW-0813">Transport</keyword>
<keyword evidence="9" id="KW-1185">Reference proteome</keyword>
<feature type="transmembrane region" description="Helical" evidence="7">
    <location>
        <begin position="121"/>
        <end position="143"/>
    </location>
</feature>
<protein>
    <submittedName>
        <fullName evidence="8">MATE family efflux transporter</fullName>
    </submittedName>
</protein>
<feature type="transmembrane region" description="Helical" evidence="7">
    <location>
        <begin position="221"/>
        <end position="246"/>
    </location>
</feature>
<accession>A0A829YLI2</accession>
<feature type="transmembrane region" description="Helical" evidence="7">
    <location>
        <begin position="351"/>
        <end position="375"/>
    </location>
</feature>
<dbReference type="PANTHER" id="PTHR43549:SF3">
    <property type="entry name" value="MULTIDRUG RESISTANCE PROTEIN YPNP-RELATED"/>
    <property type="match status" value="1"/>
</dbReference>
<gene>
    <name evidence="8" type="ORF">GCM10011487_56920</name>
</gene>
<reference evidence="9" key="1">
    <citation type="submission" date="2020-01" db="EMBL/GenBank/DDBJ databases">
        <title>'Steroidobacter agaridevorans' sp. nov., agar-degrading bacteria isolated from rhizosphere soils.</title>
        <authorList>
            <person name="Ikenaga M."/>
            <person name="Kataoka M."/>
            <person name="Murouchi A."/>
            <person name="Katsuragi S."/>
            <person name="Sakai M."/>
        </authorList>
    </citation>
    <scope>NUCLEOTIDE SEQUENCE [LARGE SCALE GENOMIC DNA]</scope>
    <source>
        <strain evidence="9">YU21-B</strain>
    </source>
</reference>
<dbReference type="AlphaFoldDB" id="A0A829YLI2"/>
<evidence type="ECO:0000256" key="7">
    <source>
        <dbReference type="SAM" id="Phobius"/>
    </source>
</evidence>
<feature type="transmembrane region" description="Helical" evidence="7">
    <location>
        <begin position="194"/>
        <end position="215"/>
    </location>
</feature>
<evidence type="ECO:0000256" key="5">
    <source>
        <dbReference type="ARBA" id="ARBA00022989"/>
    </source>
</evidence>
<dbReference type="PANTHER" id="PTHR43549">
    <property type="entry name" value="MULTIDRUG RESISTANCE PROTEIN YPNP-RELATED"/>
    <property type="match status" value="1"/>
</dbReference>
<dbReference type="InterPro" id="IPR048279">
    <property type="entry name" value="MdtK-like"/>
</dbReference>
<dbReference type="PIRSF" id="PIRSF006603">
    <property type="entry name" value="DinF"/>
    <property type="match status" value="1"/>
</dbReference>
<feature type="transmembrane region" description="Helical" evidence="7">
    <location>
        <begin position="314"/>
        <end position="339"/>
    </location>
</feature>
<keyword evidence="6 7" id="KW-0472">Membrane</keyword>
<proteinExistence type="predicted"/>
<dbReference type="InterPro" id="IPR052031">
    <property type="entry name" value="Membrane_Transporter-Flippase"/>
</dbReference>
<feature type="transmembrane region" description="Helical" evidence="7">
    <location>
        <begin position="449"/>
        <end position="469"/>
    </location>
</feature>
<evidence type="ECO:0000313" key="8">
    <source>
        <dbReference type="EMBL" id="GFE83692.1"/>
    </source>
</evidence>
<evidence type="ECO:0000256" key="1">
    <source>
        <dbReference type="ARBA" id="ARBA00004429"/>
    </source>
</evidence>
<evidence type="ECO:0000256" key="2">
    <source>
        <dbReference type="ARBA" id="ARBA00022448"/>
    </source>
</evidence>
<dbReference type="Proteomes" id="UP000445000">
    <property type="component" value="Unassembled WGS sequence"/>
</dbReference>
<dbReference type="EMBL" id="BLJN01000006">
    <property type="protein sequence ID" value="GFE83692.1"/>
    <property type="molecule type" value="Genomic_DNA"/>
</dbReference>
<evidence type="ECO:0000256" key="6">
    <source>
        <dbReference type="ARBA" id="ARBA00023136"/>
    </source>
</evidence>
<sequence length="498" mass="53266">MLIAVVWLWCLAYVHCMQEPPEGTTFSVQRARSLTDGPIGRTLLQFASPILGMNVLQYIGGTVNVFWVGRYLGEAALTAVVNAQSIMFLLTGAAFGIAGAATIMVGQCVGAGNVTEAKRVVGTGAILFLVLSALMSIAGVVLAKPLLIAMKTTGEALALAVTYTKVMFLALPILYLNLYVISILLGTGDSKSPLWFIVLSAVMVAVLSPLCMFGVGPLQGAGIAGSAFTILVSQAASLGALVAHLYRRRNPLCLYQEDLALLRVDWSVVGMLVRKGIPMGAQVVVVSFSAVLMIVLVNRFGVDTTAAYGASMQLWMYVQLPALSIAAAVSTMAAQSVGAQNMRRVRDVGRLGVMLCVIVTGLIILLVYAADSYAYRLFLPEGSGAFPIASHLNRVVLWSFMFLVAAMVLFGIVRATGAVMAPLFIHGLSLLGVRFPLALLLIDEWQADAIWWSFSISCAFDFLLAALYYRYGGWRAAAKLAMVARLRRATSKDSARTL</sequence>
<dbReference type="GO" id="GO:0005886">
    <property type="term" value="C:plasma membrane"/>
    <property type="evidence" value="ECO:0007669"/>
    <property type="project" value="UniProtKB-SubCell"/>
</dbReference>
<evidence type="ECO:0000256" key="4">
    <source>
        <dbReference type="ARBA" id="ARBA00022692"/>
    </source>
</evidence>
<dbReference type="NCBIfam" id="TIGR00797">
    <property type="entry name" value="matE"/>
    <property type="match status" value="1"/>
</dbReference>
<feature type="transmembrane region" description="Helical" evidence="7">
    <location>
        <begin position="395"/>
        <end position="416"/>
    </location>
</feature>
<evidence type="ECO:0000313" key="9">
    <source>
        <dbReference type="Proteomes" id="UP000445000"/>
    </source>
</evidence>
<comment type="caution">
    <text evidence="8">The sequence shown here is derived from an EMBL/GenBank/DDBJ whole genome shotgun (WGS) entry which is preliminary data.</text>
</comment>
<feature type="transmembrane region" description="Helical" evidence="7">
    <location>
        <begin position="281"/>
        <end position="302"/>
    </location>
</feature>
<organism evidence="8 9">
    <name type="scientific">Steroidobacter agaridevorans</name>
    <dbReference type="NCBI Taxonomy" id="2695856"/>
    <lineage>
        <taxon>Bacteria</taxon>
        <taxon>Pseudomonadati</taxon>
        <taxon>Pseudomonadota</taxon>
        <taxon>Gammaproteobacteria</taxon>
        <taxon>Steroidobacterales</taxon>
        <taxon>Steroidobacteraceae</taxon>
        <taxon>Steroidobacter</taxon>
    </lineage>
</organism>
<feature type="transmembrane region" description="Helical" evidence="7">
    <location>
        <begin position="163"/>
        <end position="187"/>
    </location>
</feature>
<dbReference type="InterPro" id="IPR002528">
    <property type="entry name" value="MATE_fam"/>
</dbReference>
<evidence type="ECO:0000256" key="3">
    <source>
        <dbReference type="ARBA" id="ARBA00022475"/>
    </source>
</evidence>
<dbReference type="Pfam" id="PF01554">
    <property type="entry name" value="MatE"/>
    <property type="match status" value="2"/>
</dbReference>
<feature type="transmembrane region" description="Helical" evidence="7">
    <location>
        <begin position="86"/>
        <end position="109"/>
    </location>
</feature>
<keyword evidence="5 7" id="KW-1133">Transmembrane helix</keyword>
<keyword evidence="3" id="KW-1003">Cell membrane</keyword>
<name>A0A829YLI2_9GAMM</name>